<reference evidence="1 2" key="1">
    <citation type="submission" date="2021-03" db="EMBL/GenBank/DDBJ databases">
        <authorList>
            <person name="Lee D.-H."/>
        </authorList>
    </citation>
    <scope>NUCLEOTIDE SEQUENCE [LARGE SCALE GENOMIC DNA]</scope>
    <source>
        <strain evidence="1 2">MMS20-R2-23</strain>
    </source>
</reference>
<comment type="caution">
    <text evidence="1">The sequence shown here is derived from an EMBL/GenBank/DDBJ whole genome shotgun (WGS) entry which is preliminary data.</text>
</comment>
<protein>
    <submittedName>
        <fullName evidence="1">Uncharacterized protein</fullName>
    </submittedName>
</protein>
<sequence>MRVTYEDYLLAAALTLARRHRPTWSWTRWRRVCRCGAELPCRAGRRSLPAPGHWPGAAS</sequence>
<dbReference type="RefSeq" id="WP_208570432.1">
    <property type="nucleotide sequence ID" value="NZ_JAGFWR010000031.1"/>
</dbReference>
<accession>A0ABS3VH45</accession>
<proteinExistence type="predicted"/>
<gene>
    <name evidence="1" type="ORF">JQN83_29550</name>
</gene>
<evidence type="ECO:0000313" key="2">
    <source>
        <dbReference type="Proteomes" id="UP000671399"/>
    </source>
</evidence>
<name>A0ABS3VH45_9ACTN</name>
<evidence type="ECO:0000313" key="1">
    <source>
        <dbReference type="EMBL" id="MBO4164918.1"/>
    </source>
</evidence>
<dbReference type="Proteomes" id="UP000671399">
    <property type="component" value="Unassembled WGS sequence"/>
</dbReference>
<dbReference type="EMBL" id="JAGFWR010000031">
    <property type="protein sequence ID" value="MBO4164918.1"/>
    <property type="molecule type" value="Genomic_DNA"/>
</dbReference>
<keyword evidence="2" id="KW-1185">Reference proteome</keyword>
<organism evidence="1 2">
    <name type="scientific">Micromonospora antibiotica</name>
    <dbReference type="NCBI Taxonomy" id="2807623"/>
    <lineage>
        <taxon>Bacteria</taxon>
        <taxon>Bacillati</taxon>
        <taxon>Actinomycetota</taxon>
        <taxon>Actinomycetes</taxon>
        <taxon>Micromonosporales</taxon>
        <taxon>Micromonosporaceae</taxon>
        <taxon>Micromonospora</taxon>
    </lineage>
</organism>